<dbReference type="OrthoDB" id="96928at2759"/>
<evidence type="ECO:0000256" key="1">
    <source>
        <dbReference type="SAM" id="SignalP"/>
    </source>
</evidence>
<dbReference type="EMBL" id="NBNE01009556">
    <property type="protein sequence ID" value="OWY98292.1"/>
    <property type="molecule type" value="Genomic_DNA"/>
</dbReference>
<dbReference type="STRING" id="4795.A0A225UZ87"/>
<sequence>MKLSLFIAALLGVTFQAVEVDASTHLRVHILTELARAGEQCMWVNKAKKCEADSFCQNSDKNNGWCMKKKPGANEQCGGKGVSGPWAVPCTSNLKCVLQSATMSKCQS</sequence>
<keyword evidence="3" id="KW-1185">Reference proteome</keyword>
<proteinExistence type="predicted"/>
<protein>
    <submittedName>
        <fullName evidence="2">Small cysteine rich protein SCR108</fullName>
    </submittedName>
</protein>
<reference evidence="3" key="1">
    <citation type="submission" date="2017-03" db="EMBL/GenBank/DDBJ databases">
        <title>Phytopthora megakarya and P. palmivora, two closely related causual agents of cacao black pod achieved similar genome size and gene model numbers by different mechanisms.</title>
        <authorList>
            <person name="Ali S."/>
            <person name="Shao J."/>
            <person name="Larry D.J."/>
            <person name="Kronmiller B."/>
            <person name="Shen D."/>
            <person name="Strem M.D."/>
            <person name="Melnick R.L."/>
            <person name="Guiltinan M.J."/>
            <person name="Tyler B.M."/>
            <person name="Meinhardt L.W."/>
            <person name="Bailey B.A."/>
        </authorList>
    </citation>
    <scope>NUCLEOTIDE SEQUENCE [LARGE SCALE GENOMIC DNA]</scope>
    <source>
        <strain evidence="3">zdho120</strain>
    </source>
</reference>
<evidence type="ECO:0000313" key="3">
    <source>
        <dbReference type="Proteomes" id="UP000198211"/>
    </source>
</evidence>
<comment type="caution">
    <text evidence="2">The sequence shown here is derived from an EMBL/GenBank/DDBJ whole genome shotgun (WGS) entry which is preliminary data.</text>
</comment>
<dbReference type="AlphaFoldDB" id="A0A225UZ87"/>
<feature type="chain" id="PRO_5012262716" evidence="1">
    <location>
        <begin position="23"/>
        <end position="108"/>
    </location>
</feature>
<feature type="signal peptide" evidence="1">
    <location>
        <begin position="1"/>
        <end position="22"/>
    </location>
</feature>
<dbReference type="Proteomes" id="UP000198211">
    <property type="component" value="Unassembled WGS sequence"/>
</dbReference>
<organism evidence="2 3">
    <name type="scientific">Phytophthora megakarya</name>
    <dbReference type="NCBI Taxonomy" id="4795"/>
    <lineage>
        <taxon>Eukaryota</taxon>
        <taxon>Sar</taxon>
        <taxon>Stramenopiles</taxon>
        <taxon>Oomycota</taxon>
        <taxon>Peronosporomycetes</taxon>
        <taxon>Peronosporales</taxon>
        <taxon>Peronosporaceae</taxon>
        <taxon>Phytophthora</taxon>
    </lineage>
</organism>
<gene>
    <name evidence="2" type="ORF">PHMEG_00030973</name>
</gene>
<accession>A0A225UZ87</accession>
<name>A0A225UZ87_9STRA</name>
<evidence type="ECO:0000313" key="2">
    <source>
        <dbReference type="EMBL" id="OWY98292.1"/>
    </source>
</evidence>
<keyword evidence="1" id="KW-0732">Signal</keyword>